<reference evidence="4" key="1">
    <citation type="journal article" date="2019" name="Int. J. Syst. Evol. Microbiol.">
        <title>The Global Catalogue of Microorganisms (GCM) 10K type strain sequencing project: providing services to taxonomists for standard genome sequencing and annotation.</title>
        <authorList>
            <consortium name="The Broad Institute Genomics Platform"/>
            <consortium name="The Broad Institute Genome Sequencing Center for Infectious Disease"/>
            <person name="Wu L."/>
            <person name="Ma J."/>
        </authorList>
    </citation>
    <scope>NUCLEOTIDE SEQUENCE [LARGE SCALE GENOMIC DNA]</scope>
    <source>
        <strain evidence="4">CCM 2767</strain>
    </source>
</reference>
<keyword evidence="4" id="KW-1185">Reference proteome</keyword>
<evidence type="ECO:0000313" key="3">
    <source>
        <dbReference type="EMBL" id="GGI18517.1"/>
    </source>
</evidence>
<sequence>MKRFHFGAFRQHQRGQALVEYIYVFPILIMLILGAIQFGFIYQTKSTLNYATFAATRQGALNGGIMSSIVDGLVSGMMPLFAHSKGNERDLDMLKEAWKLSFAQLSDPDLTTITIVNPSQQMWSDYYEEVPTSNFLTELIPSLSSLFSGKSRYIPNDNLMYRKEAANGTTIQDANLLKVRITYCYRMAVPLLNKLIYNLVVDPPTTLVVGSTAADMLASEGGGSSSKQCTKKQDGQYRIPITSEAIVRMQTPFASQQWVGP</sequence>
<keyword evidence="1" id="KW-0812">Transmembrane</keyword>
<gene>
    <name evidence="3" type="ORF">GCM10008066_14410</name>
</gene>
<feature type="transmembrane region" description="Helical" evidence="1">
    <location>
        <begin position="21"/>
        <end position="42"/>
    </location>
</feature>
<dbReference type="Pfam" id="PF07811">
    <property type="entry name" value="TadE"/>
    <property type="match status" value="1"/>
</dbReference>
<keyword evidence="1" id="KW-0472">Membrane</keyword>
<protein>
    <recommendedName>
        <fullName evidence="2">TadE-like domain-containing protein</fullName>
    </recommendedName>
</protein>
<evidence type="ECO:0000313" key="4">
    <source>
        <dbReference type="Proteomes" id="UP000642180"/>
    </source>
</evidence>
<feature type="domain" description="TadE-like" evidence="2">
    <location>
        <begin position="15"/>
        <end position="57"/>
    </location>
</feature>
<dbReference type="EMBL" id="BMDI01000001">
    <property type="protein sequence ID" value="GGI18517.1"/>
    <property type="molecule type" value="Genomic_DNA"/>
</dbReference>
<evidence type="ECO:0000259" key="2">
    <source>
        <dbReference type="Pfam" id="PF07811"/>
    </source>
</evidence>
<proteinExistence type="predicted"/>
<name>A0A8J3F2L4_9BURK</name>
<dbReference type="RefSeq" id="WP_188380566.1">
    <property type="nucleotide sequence ID" value="NZ_BMDI01000001.1"/>
</dbReference>
<accession>A0A8J3F2L4</accession>
<evidence type="ECO:0000256" key="1">
    <source>
        <dbReference type="SAM" id="Phobius"/>
    </source>
</evidence>
<keyword evidence="1" id="KW-1133">Transmembrane helix</keyword>
<dbReference type="InterPro" id="IPR012495">
    <property type="entry name" value="TadE-like_dom"/>
</dbReference>
<organism evidence="3 4">
    <name type="scientific">Oxalicibacterium faecigallinarum</name>
    <dbReference type="NCBI Taxonomy" id="573741"/>
    <lineage>
        <taxon>Bacteria</taxon>
        <taxon>Pseudomonadati</taxon>
        <taxon>Pseudomonadota</taxon>
        <taxon>Betaproteobacteria</taxon>
        <taxon>Burkholderiales</taxon>
        <taxon>Oxalobacteraceae</taxon>
        <taxon>Oxalicibacterium</taxon>
    </lineage>
</organism>
<comment type="caution">
    <text evidence="3">The sequence shown here is derived from an EMBL/GenBank/DDBJ whole genome shotgun (WGS) entry which is preliminary data.</text>
</comment>
<dbReference type="AlphaFoldDB" id="A0A8J3F2L4"/>
<dbReference type="Proteomes" id="UP000642180">
    <property type="component" value="Unassembled WGS sequence"/>
</dbReference>